<dbReference type="KEGG" id="gfm:Enr17x_28920"/>
<accession>A0A518ICM6</accession>
<dbReference type="EMBL" id="CP037452">
    <property type="protein sequence ID" value="QDV50847.1"/>
    <property type="molecule type" value="Genomic_DNA"/>
</dbReference>
<feature type="compositionally biased region" description="Polar residues" evidence="2">
    <location>
        <begin position="1"/>
        <end position="10"/>
    </location>
</feature>
<sequence>MAKTTTTPDSSKAEAEPKEGAKQETLVERTPVGLSAEQMKKSNPEAVQRMQEEAASKAKKESAKALSEMKAAFSDDLEFAIAAHSEGLSVEQAKAKRYDAVIKENQNLKAENANFKQDSEDLEIKFAPAGEKTSSAPDEELSAEAIENAAADAWNKLSQAEKAEFGNVKTAFFAYYKMNPDEFKQNK</sequence>
<proteinExistence type="predicted"/>
<evidence type="ECO:0000313" key="4">
    <source>
        <dbReference type="Proteomes" id="UP000318313"/>
    </source>
</evidence>
<keyword evidence="1" id="KW-0175">Coiled coil</keyword>
<name>A0A518ICM6_9PLAN</name>
<feature type="compositionally biased region" description="Basic and acidic residues" evidence="2">
    <location>
        <begin position="50"/>
        <end position="62"/>
    </location>
</feature>
<dbReference type="AlphaFoldDB" id="A0A518ICM6"/>
<keyword evidence="4" id="KW-1185">Reference proteome</keyword>
<evidence type="ECO:0000256" key="1">
    <source>
        <dbReference type="SAM" id="Coils"/>
    </source>
</evidence>
<feature type="coiled-coil region" evidence="1">
    <location>
        <begin position="98"/>
        <end position="125"/>
    </location>
</feature>
<dbReference type="Proteomes" id="UP000318313">
    <property type="component" value="Chromosome"/>
</dbReference>
<protein>
    <submittedName>
        <fullName evidence="3">Uncharacterized protein</fullName>
    </submittedName>
</protein>
<feature type="compositionally biased region" description="Basic and acidic residues" evidence="2">
    <location>
        <begin position="11"/>
        <end position="27"/>
    </location>
</feature>
<gene>
    <name evidence="3" type="ORF">Enr17x_28920</name>
</gene>
<feature type="region of interest" description="Disordered" evidence="2">
    <location>
        <begin position="1"/>
        <end position="62"/>
    </location>
</feature>
<organism evidence="3 4">
    <name type="scientific">Gimesia fumaroli</name>
    <dbReference type="NCBI Taxonomy" id="2527976"/>
    <lineage>
        <taxon>Bacteria</taxon>
        <taxon>Pseudomonadati</taxon>
        <taxon>Planctomycetota</taxon>
        <taxon>Planctomycetia</taxon>
        <taxon>Planctomycetales</taxon>
        <taxon>Planctomycetaceae</taxon>
        <taxon>Gimesia</taxon>
    </lineage>
</organism>
<reference evidence="3 4" key="1">
    <citation type="submission" date="2019-03" db="EMBL/GenBank/DDBJ databases">
        <title>Deep-cultivation of Planctomycetes and their phenomic and genomic characterization uncovers novel biology.</title>
        <authorList>
            <person name="Wiegand S."/>
            <person name="Jogler M."/>
            <person name="Boedeker C."/>
            <person name="Pinto D."/>
            <person name="Vollmers J."/>
            <person name="Rivas-Marin E."/>
            <person name="Kohn T."/>
            <person name="Peeters S.H."/>
            <person name="Heuer A."/>
            <person name="Rast P."/>
            <person name="Oberbeckmann S."/>
            <person name="Bunk B."/>
            <person name="Jeske O."/>
            <person name="Meyerdierks A."/>
            <person name="Storesund J.E."/>
            <person name="Kallscheuer N."/>
            <person name="Luecker S."/>
            <person name="Lage O.M."/>
            <person name="Pohl T."/>
            <person name="Merkel B.J."/>
            <person name="Hornburger P."/>
            <person name="Mueller R.-W."/>
            <person name="Bruemmer F."/>
            <person name="Labrenz M."/>
            <person name="Spormann A.M."/>
            <person name="Op den Camp H."/>
            <person name="Overmann J."/>
            <person name="Amann R."/>
            <person name="Jetten M.S.M."/>
            <person name="Mascher T."/>
            <person name="Medema M.H."/>
            <person name="Devos D.P."/>
            <person name="Kaster A.-K."/>
            <person name="Ovreas L."/>
            <person name="Rohde M."/>
            <person name="Galperin M.Y."/>
            <person name="Jogler C."/>
        </authorList>
    </citation>
    <scope>NUCLEOTIDE SEQUENCE [LARGE SCALE GENOMIC DNA]</scope>
    <source>
        <strain evidence="3 4">Enr17</strain>
    </source>
</reference>
<evidence type="ECO:0000313" key="3">
    <source>
        <dbReference type="EMBL" id="QDV50847.1"/>
    </source>
</evidence>
<dbReference type="RefSeq" id="WP_145309636.1">
    <property type="nucleotide sequence ID" value="NZ_CP037452.1"/>
</dbReference>
<evidence type="ECO:0000256" key="2">
    <source>
        <dbReference type="SAM" id="MobiDB-lite"/>
    </source>
</evidence>